<keyword evidence="3" id="KW-1185">Reference proteome</keyword>
<name>D5V0J6_ARCNC</name>
<sequence>MKIYQKKLLLIFSIIIIFIVGLYLVHYKRYVINAPKTHIEARKDYVNALTIHFFYLMLVKAGIDYKNPIIAPIKNARDYFYKRGISKLSPIDSERTIWFHVFEMMPYNLSSGGYGNMLKKYGKEYGYKFLDDTFKYIVLLADKDPIDKSFKDNKYINQVFLELYNLYTSEFKINFDEQTISKNNIKLFIKNEEAVKRIIILYEKRKIFLKKHNVNKFIMKNYNNYLGDYHRFYSDNLYVSSMILFYKLENRLFNCEKDKKYFKDIFIDKQKIREFINQNKKFLNKKKGKESVFLRLKIPNTRYDKKYSDNPFKMYVNCNYDDIFIKEGN</sequence>
<dbReference type="RefSeq" id="WP_013135953.1">
    <property type="nucleotide sequence ID" value="NC_014166.1"/>
</dbReference>
<keyword evidence="1" id="KW-0812">Transmembrane</keyword>
<protein>
    <submittedName>
        <fullName evidence="2">Uncharacterized protein</fullName>
    </submittedName>
</protein>
<proteinExistence type="predicted"/>
<dbReference type="AlphaFoldDB" id="D5V0J6"/>
<feature type="transmembrane region" description="Helical" evidence="1">
    <location>
        <begin position="7"/>
        <end position="25"/>
    </location>
</feature>
<dbReference type="EMBL" id="CP001999">
    <property type="protein sequence ID" value="ADG93808.1"/>
    <property type="molecule type" value="Genomic_DNA"/>
</dbReference>
<dbReference type="KEGG" id="ant:Arnit_2156"/>
<reference evidence="2 3" key="1">
    <citation type="journal article" date="2010" name="Stand. Genomic Sci.">
        <title>Complete genome sequence of Arcobacter nitrofigilis type strain (CI).</title>
        <authorList>
            <person name="Pati A."/>
            <person name="Gronow S."/>
            <person name="Lapidus A."/>
            <person name="Copeland A."/>
            <person name="Glavina Del Rio T."/>
            <person name="Nolan M."/>
            <person name="Lucas S."/>
            <person name="Tice H."/>
            <person name="Cheng J.F."/>
            <person name="Han C."/>
            <person name="Chertkov O."/>
            <person name="Bruce D."/>
            <person name="Tapia R."/>
            <person name="Goodwin L."/>
            <person name="Pitluck S."/>
            <person name="Liolios K."/>
            <person name="Ivanova N."/>
            <person name="Mavromatis K."/>
            <person name="Chen A."/>
            <person name="Palaniappan K."/>
            <person name="Land M."/>
            <person name="Hauser L."/>
            <person name="Chang Y.J."/>
            <person name="Jeffries C.D."/>
            <person name="Detter J.C."/>
            <person name="Rohde M."/>
            <person name="Goker M."/>
            <person name="Bristow J."/>
            <person name="Eisen J.A."/>
            <person name="Markowitz V."/>
            <person name="Hugenholtz P."/>
            <person name="Klenk H.P."/>
            <person name="Kyrpides N.C."/>
        </authorList>
    </citation>
    <scope>NUCLEOTIDE SEQUENCE [LARGE SCALE GENOMIC DNA]</scope>
    <source>
        <strain evidence="3">ATCC 33309 / DSM 7299 / CCUG 15893 / LMG 7604 / NCTC 12251 / CI</strain>
    </source>
</reference>
<dbReference type="OrthoDB" id="5350427at2"/>
<dbReference type="Proteomes" id="UP000000939">
    <property type="component" value="Chromosome"/>
</dbReference>
<evidence type="ECO:0000313" key="3">
    <source>
        <dbReference type="Proteomes" id="UP000000939"/>
    </source>
</evidence>
<evidence type="ECO:0000313" key="2">
    <source>
        <dbReference type="EMBL" id="ADG93808.1"/>
    </source>
</evidence>
<keyword evidence="1" id="KW-0472">Membrane</keyword>
<evidence type="ECO:0000256" key="1">
    <source>
        <dbReference type="SAM" id="Phobius"/>
    </source>
</evidence>
<keyword evidence="1" id="KW-1133">Transmembrane helix</keyword>
<accession>D5V0J6</accession>
<dbReference type="HOGENOM" id="CLU_843708_0_0_7"/>
<gene>
    <name evidence="2" type="ordered locus">Arnit_2156</name>
</gene>
<organism evidence="2 3">
    <name type="scientific">Arcobacter nitrofigilis (strain ATCC 33309 / DSM 7299 / CCUG 15893 / LMG 7604 / NCTC 12251 / CI)</name>
    <name type="common">Campylobacter nitrofigilis</name>
    <dbReference type="NCBI Taxonomy" id="572480"/>
    <lineage>
        <taxon>Bacteria</taxon>
        <taxon>Pseudomonadati</taxon>
        <taxon>Campylobacterota</taxon>
        <taxon>Epsilonproteobacteria</taxon>
        <taxon>Campylobacterales</taxon>
        <taxon>Arcobacteraceae</taxon>
        <taxon>Arcobacter</taxon>
    </lineage>
</organism>